<accession>A0AAV0MA56</accession>
<reference evidence="1" key="1">
    <citation type="submission" date="2022-08" db="EMBL/GenBank/DDBJ databases">
        <authorList>
            <person name="Gutierrez-Valencia J."/>
        </authorList>
    </citation>
    <scope>NUCLEOTIDE SEQUENCE</scope>
</reference>
<gene>
    <name evidence="1" type="ORF">LITE_LOCUS27234</name>
</gene>
<evidence type="ECO:0000313" key="1">
    <source>
        <dbReference type="EMBL" id="CAI0442363.1"/>
    </source>
</evidence>
<name>A0AAV0MA56_9ROSI</name>
<proteinExistence type="predicted"/>
<dbReference type="AlphaFoldDB" id="A0AAV0MA56"/>
<protein>
    <submittedName>
        <fullName evidence="1">Uncharacterized protein</fullName>
    </submittedName>
</protein>
<organism evidence="1 2">
    <name type="scientific">Linum tenue</name>
    <dbReference type="NCBI Taxonomy" id="586396"/>
    <lineage>
        <taxon>Eukaryota</taxon>
        <taxon>Viridiplantae</taxon>
        <taxon>Streptophyta</taxon>
        <taxon>Embryophyta</taxon>
        <taxon>Tracheophyta</taxon>
        <taxon>Spermatophyta</taxon>
        <taxon>Magnoliopsida</taxon>
        <taxon>eudicotyledons</taxon>
        <taxon>Gunneridae</taxon>
        <taxon>Pentapetalae</taxon>
        <taxon>rosids</taxon>
        <taxon>fabids</taxon>
        <taxon>Malpighiales</taxon>
        <taxon>Linaceae</taxon>
        <taxon>Linum</taxon>
    </lineage>
</organism>
<dbReference type="EMBL" id="CAMGYJ010000007">
    <property type="protein sequence ID" value="CAI0442363.1"/>
    <property type="molecule type" value="Genomic_DNA"/>
</dbReference>
<keyword evidence="2" id="KW-1185">Reference proteome</keyword>
<sequence length="75" mass="8665">MAVVGVSVHWPDGSRAEQGDGLEGWRHLVWLEGGRRRINQLRRRTENRGEEETAAVARQISKMLRRRRQEGLVGF</sequence>
<dbReference type="Proteomes" id="UP001154282">
    <property type="component" value="Unassembled WGS sequence"/>
</dbReference>
<comment type="caution">
    <text evidence="1">The sequence shown here is derived from an EMBL/GenBank/DDBJ whole genome shotgun (WGS) entry which is preliminary data.</text>
</comment>
<evidence type="ECO:0000313" key="2">
    <source>
        <dbReference type="Proteomes" id="UP001154282"/>
    </source>
</evidence>